<gene>
    <name evidence="2" type="ORF">LITE_LOCUS46277</name>
</gene>
<evidence type="ECO:0000256" key="1">
    <source>
        <dbReference type="SAM" id="MobiDB-lite"/>
    </source>
</evidence>
<sequence>RTLSRRLLSPANPPSSGPPSVGQLPSATQLIVAPFPPNLSRPSVPLESPLPRHRLHHFTRPKIIKMIWTISSLTSSIWKTAAEETYQWIGTCTTELIHVSLN</sequence>
<comment type="caution">
    <text evidence="2">The sequence shown here is derived from an EMBL/GenBank/DDBJ whole genome shotgun (WGS) entry which is preliminary data.</text>
</comment>
<feature type="region of interest" description="Disordered" evidence="1">
    <location>
        <begin position="1"/>
        <end position="23"/>
    </location>
</feature>
<dbReference type="EMBL" id="CAMGYJ010000010">
    <property type="protein sequence ID" value="CAI0552129.1"/>
    <property type="molecule type" value="Genomic_DNA"/>
</dbReference>
<evidence type="ECO:0000313" key="2">
    <source>
        <dbReference type="EMBL" id="CAI0552129.1"/>
    </source>
</evidence>
<dbReference type="AlphaFoldDB" id="A0AAV0R6D2"/>
<evidence type="ECO:0000313" key="3">
    <source>
        <dbReference type="Proteomes" id="UP001154282"/>
    </source>
</evidence>
<organism evidence="2 3">
    <name type="scientific">Linum tenue</name>
    <dbReference type="NCBI Taxonomy" id="586396"/>
    <lineage>
        <taxon>Eukaryota</taxon>
        <taxon>Viridiplantae</taxon>
        <taxon>Streptophyta</taxon>
        <taxon>Embryophyta</taxon>
        <taxon>Tracheophyta</taxon>
        <taxon>Spermatophyta</taxon>
        <taxon>Magnoliopsida</taxon>
        <taxon>eudicotyledons</taxon>
        <taxon>Gunneridae</taxon>
        <taxon>Pentapetalae</taxon>
        <taxon>rosids</taxon>
        <taxon>fabids</taxon>
        <taxon>Malpighiales</taxon>
        <taxon>Linaceae</taxon>
        <taxon>Linum</taxon>
    </lineage>
</organism>
<feature type="non-terminal residue" evidence="2">
    <location>
        <position position="1"/>
    </location>
</feature>
<accession>A0AAV0R6D2</accession>
<proteinExistence type="predicted"/>
<dbReference type="Proteomes" id="UP001154282">
    <property type="component" value="Unassembled WGS sequence"/>
</dbReference>
<name>A0AAV0R6D2_9ROSI</name>
<protein>
    <submittedName>
        <fullName evidence="2">Uncharacterized protein</fullName>
    </submittedName>
</protein>
<keyword evidence="3" id="KW-1185">Reference proteome</keyword>
<reference evidence="2" key="1">
    <citation type="submission" date="2022-08" db="EMBL/GenBank/DDBJ databases">
        <authorList>
            <person name="Gutierrez-Valencia J."/>
        </authorList>
    </citation>
    <scope>NUCLEOTIDE SEQUENCE</scope>
</reference>